<evidence type="ECO:0000313" key="2">
    <source>
        <dbReference type="Proteomes" id="UP001458880"/>
    </source>
</evidence>
<dbReference type="Proteomes" id="UP001458880">
    <property type="component" value="Unassembled WGS sequence"/>
</dbReference>
<comment type="caution">
    <text evidence="1">The sequence shown here is derived from an EMBL/GenBank/DDBJ whole genome shotgun (WGS) entry which is preliminary data.</text>
</comment>
<name>A0AAW1LD53_POPJA</name>
<proteinExistence type="predicted"/>
<gene>
    <name evidence="1" type="ORF">QE152_g13608</name>
</gene>
<evidence type="ECO:0000313" key="1">
    <source>
        <dbReference type="EMBL" id="KAK9731509.1"/>
    </source>
</evidence>
<organism evidence="1 2">
    <name type="scientific">Popillia japonica</name>
    <name type="common">Japanese beetle</name>
    <dbReference type="NCBI Taxonomy" id="7064"/>
    <lineage>
        <taxon>Eukaryota</taxon>
        <taxon>Metazoa</taxon>
        <taxon>Ecdysozoa</taxon>
        <taxon>Arthropoda</taxon>
        <taxon>Hexapoda</taxon>
        <taxon>Insecta</taxon>
        <taxon>Pterygota</taxon>
        <taxon>Neoptera</taxon>
        <taxon>Endopterygota</taxon>
        <taxon>Coleoptera</taxon>
        <taxon>Polyphaga</taxon>
        <taxon>Scarabaeiformia</taxon>
        <taxon>Scarabaeidae</taxon>
        <taxon>Rutelinae</taxon>
        <taxon>Popillia</taxon>
    </lineage>
</organism>
<dbReference type="AlphaFoldDB" id="A0AAW1LD53"/>
<accession>A0AAW1LD53</accession>
<protein>
    <submittedName>
        <fullName evidence="1">Uncharacterized protein</fullName>
    </submittedName>
</protein>
<dbReference type="EMBL" id="JASPKY010000131">
    <property type="protein sequence ID" value="KAK9731509.1"/>
    <property type="molecule type" value="Genomic_DNA"/>
</dbReference>
<reference evidence="1 2" key="1">
    <citation type="journal article" date="2024" name="BMC Genomics">
        <title>De novo assembly and annotation of Popillia japonica's genome with initial clues to its potential as an invasive pest.</title>
        <authorList>
            <person name="Cucini C."/>
            <person name="Boschi S."/>
            <person name="Funari R."/>
            <person name="Cardaioli E."/>
            <person name="Iannotti N."/>
            <person name="Marturano G."/>
            <person name="Paoli F."/>
            <person name="Bruttini M."/>
            <person name="Carapelli A."/>
            <person name="Frati F."/>
            <person name="Nardi F."/>
        </authorList>
    </citation>
    <scope>NUCLEOTIDE SEQUENCE [LARGE SCALE GENOMIC DNA]</scope>
    <source>
        <strain evidence="1">DMR45628</strain>
    </source>
</reference>
<sequence>MFHYVIGAVRAFNIVKELPVYVVKADDVPLFGLDWCLAFNTPMPTGAKLCTVLTKGNKIVETNSTGQLEINKLLEDFQELFTNQIGTIRGHYAKIHVPEHIKPKAFRPRPVPIALRD</sequence>
<keyword evidence="2" id="KW-1185">Reference proteome</keyword>